<feature type="compositionally biased region" description="Basic and acidic residues" evidence="1">
    <location>
        <begin position="136"/>
        <end position="149"/>
    </location>
</feature>
<keyword evidence="2" id="KW-0732">Signal</keyword>
<feature type="signal peptide" evidence="2">
    <location>
        <begin position="1"/>
        <end position="24"/>
    </location>
</feature>
<dbReference type="AlphaFoldDB" id="A0A061BCT6"/>
<feature type="region of interest" description="Disordered" evidence="1">
    <location>
        <begin position="23"/>
        <end position="79"/>
    </location>
</feature>
<accession>A0A061BCT6</accession>
<gene>
    <name evidence="3" type="ORF">RHTO0S_11e03268g</name>
</gene>
<evidence type="ECO:0000256" key="1">
    <source>
        <dbReference type="SAM" id="MobiDB-lite"/>
    </source>
</evidence>
<sequence>MESRRRGREAVVTLVLAPASSCSAACAPPPTRPQNHADVYSTHAARSPARELSCPGARVQTRDELEPTNRTAGSPVVSKPLPSSRFSVCSKLTGFQTVEFEGGGGPRHRSLVPLARGYDSRRTSGPFVVCVGMKGGRRERGDRAEERRGPSQNVPPRPPPLPPLQDRTAWPAPHLIKPQAKPRVHSPPSCSLFPPKKLPLVERTRPRLPLVRRARSFRSLMPSNPGDRACVVLVGEDAGWVHTVSRCVRVSEAVRKKLSVVVGPSKQARRIVRPSVRRAEPGTCPLRALEWPPAIAPPTPASARKPRHSARCPPCTHTPARSAANDTLARRAASCATLENGLLANPSLTPRPSPINPARSTASAPDPALSQPQPSQPFVLVRASQRADPTLPLSLLPPLRLAIVASSLVPSLARQRRHSC</sequence>
<feature type="region of interest" description="Disordered" evidence="1">
    <location>
        <begin position="288"/>
        <end position="324"/>
    </location>
</feature>
<evidence type="ECO:0000313" key="3">
    <source>
        <dbReference type="EMBL" id="CDR45680.1"/>
    </source>
</evidence>
<protein>
    <submittedName>
        <fullName evidence="3">RHTO0S11e03268g1_1</fullName>
    </submittedName>
</protein>
<feature type="region of interest" description="Disordered" evidence="1">
    <location>
        <begin position="343"/>
        <end position="374"/>
    </location>
</feature>
<dbReference type="EMBL" id="LK052946">
    <property type="protein sequence ID" value="CDR45680.1"/>
    <property type="molecule type" value="Genomic_DNA"/>
</dbReference>
<reference evidence="3" key="1">
    <citation type="journal article" date="2014" name="Genome Announc.">
        <title>Draft genome sequence of Rhodosporidium toruloides CECT1137, an oleaginous yeast of biotechnological interest.</title>
        <authorList>
            <person name="Morin N."/>
            <person name="Calcas X."/>
            <person name="Devillers H."/>
            <person name="Durrens P."/>
            <person name="Sherman D.J."/>
            <person name="Nicaud J.-M."/>
            <person name="Neuveglise C."/>
        </authorList>
    </citation>
    <scope>NUCLEOTIDE SEQUENCE</scope>
    <source>
        <strain evidence="3">CECT1137</strain>
    </source>
</reference>
<evidence type="ECO:0000256" key="2">
    <source>
        <dbReference type="SAM" id="SignalP"/>
    </source>
</evidence>
<name>A0A061BCT6_RHOTO</name>
<proteinExistence type="predicted"/>
<feature type="region of interest" description="Disordered" evidence="1">
    <location>
        <begin position="132"/>
        <end position="169"/>
    </location>
</feature>
<organism evidence="3">
    <name type="scientific">Rhodotorula toruloides</name>
    <name type="common">Yeast</name>
    <name type="synonym">Rhodosporidium toruloides</name>
    <dbReference type="NCBI Taxonomy" id="5286"/>
    <lineage>
        <taxon>Eukaryota</taxon>
        <taxon>Fungi</taxon>
        <taxon>Dikarya</taxon>
        <taxon>Basidiomycota</taxon>
        <taxon>Pucciniomycotina</taxon>
        <taxon>Microbotryomycetes</taxon>
        <taxon>Sporidiobolales</taxon>
        <taxon>Sporidiobolaceae</taxon>
        <taxon>Rhodotorula</taxon>
    </lineage>
</organism>
<feature type="chain" id="PRO_5030001778" evidence="2">
    <location>
        <begin position="25"/>
        <end position="420"/>
    </location>
</feature>
<feature type="compositionally biased region" description="Pro residues" evidence="1">
    <location>
        <begin position="153"/>
        <end position="163"/>
    </location>
</feature>